<keyword evidence="2" id="KW-1185">Reference proteome</keyword>
<proteinExistence type="predicted"/>
<protein>
    <submittedName>
        <fullName evidence="1">35384_t:CDS:1</fullName>
    </submittedName>
</protein>
<sequence>LSENKIFRPLKEILISSDKMSEFDIVQESFVERLEAITLQKQKITKKLKEIMTTY</sequence>
<comment type="caution">
    <text evidence="1">The sequence shown here is derived from an EMBL/GenBank/DDBJ whole genome shotgun (WGS) entry which is preliminary data.</text>
</comment>
<feature type="non-terminal residue" evidence="1">
    <location>
        <position position="1"/>
    </location>
</feature>
<evidence type="ECO:0000313" key="2">
    <source>
        <dbReference type="Proteomes" id="UP000789901"/>
    </source>
</evidence>
<reference evidence="1 2" key="1">
    <citation type="submission" date="2021-06" db="EMBL/GenBank/DDBJ databases">
        <authorList>
            <person name="Kallberg Y."/>
            <person name="Tangrot J."/>
            <person name="Rosling A."/>
        </authorList>
    </citation>
    <scope>NUCLEOTIDE SEQUENCE [LARGE SCALE GENOMIC DNA]</scope>
    <source>
        <strain evidence="1 2">120-4 pot B 10/14</strain>
    </source>
</reference>
<organism evidence="1 2">
    <name type="scientific">Gigaspora margarita</name>
    <dbReference type="NCBI Taxonomy" id="4874"/>
    <lineage>
        <taxon>Eukaryota</taxon>
        <taxon>Fungi</taxon>
        <taxon>Fungi incertae sedis</taxon>
        <taxon>Mucoromycota</taxon>
        <taxon>Glomeromycotina</taxon>
        <taxon>Glomeromycetes</taxon>
        <taxon>Diversisporales</taxon>
        <taxon>Gigasporaceae</taxon>
        <taxon>Gigaspora</taxon>
    </lineage>
</organism>
<accession>A0ABN7W0J5</accession>
<evidence type="ECO:0000313" key="1">
    <source>
        <dbReference type="EMBL" id="CAG8809627.1"/>
    </source>
</evidence>
<dbReference type="EMBL" id="CAJVQB010026954">
    <property type="protein sequence ID" value="CAG8809627.1"/>
    <property type="molecule type" value="Genomic_DNA"/>
</dbReference>
<name>A0ABN7W0J5_GIGMA</name>
<dbReference type="Proteomes" id="UP000789901">
    <property type="component" value="Unassembled WGS sequence"/>
</dbReference>
<gene>
    <name evidence="1" type="ORF">GMARGA_LOCUS24927</name>
</gene>